<sequence>MQAVVLVFYALVALLSLRVLLPILLRLFAPSLSIGRLSPLGLGDIAWTSKLGGSAPQERIRVHVGCVGWSCWGSKTCSKGWFVLKLTGVRVIIPRAALLAPPRGATPKKSTPPPPSKDTLVDPKPVEGTFTRLLHFLRSRLISPALDRLSIVASALSSALVLFAVQVDFAVEMEGTLKATGVLSAGVEVGGHLGSSKSPSSPSHDLRETRLGGWLALGNVEIFEAHPTPSPNAPSTSSSPPLPALAMRERLVVSLSAPLGPAGGFASLVSSKGRSFRAEEASVRASITFGEGQVGDGEGVHVRIHELKRIVTKAEAVGRDRARMLEEHRDEEEMRDASSEDSSKDQPQIKKKSPLHYLRSIDLSLPLFVLSAHYHTPLHILAASPKRPLPQSVAFAWTIKNVQGKLTLGGTTEEVAKQHSQFLGKDRELGLGVRLSWEEIEGRIKADGSEEDILSSSAKAFALGASTIHVTSTWLPPSLVKFSSTTSTSIPPRDFNDETIILEGMIGEMRGHTTFETLDSALRIFKARPRPERQPRSAKSNKPHTLRALPRIIGTLASAGVELRIQAPLNSELREMEQDDHFFRSWSSPELFCISFPNGAVSFASEYSDRSVRRNEVDRRVAKRMAKQSARAQRTEEETKADDESPKSPTAELEKALGVPPPPPISSPPRRHLPLRPDATLSKHLDTHSLRYSTHAHLTADMLNIYILATNHGSTSADDAAGWLDEKPTLPSDPIRLDILAIGPVEVTTTQTVNGSEEESPLGPVAVLDPETHRGEINLLVEEIGIDLWRPLVMGSLRDFLSSFASASATSTLRTPSSYDKPPNEPPRPLVDILPPEQCVYIAVASFDLRIAGSDPKNDEHACRGVAVHSGPLIFEYLLQKSLRSGAVNYADRHHLDMREDIRVEANANVAEKAGARQALIKFSLNDFHLDPVVDARASRGHTRKYSSVGGDGEQDEEDWELKNRAQISDLVKRRRSIMPVRVKEEVKGIIGIPHVAIRVRVGAATEVAEEGGTAPLDEFVVSVEGETVNLRVELFTIYLCLVAISAFRSLSPKSAVSPHSRPAPETPSALRRPPPLVSLRVEVADFNLFPTLPHNVHLFGHIRRLRIQHSKKIGLLAEWDMFLLAGESPTAPGKWDDIIRLRITTLAIRPEPNNEGYQPFVVVLSSESARLRIPFRYVFSRIVDNTANLIKAVKQLVHQHVKGGQDFIIEPCIEEAKRLPKVEINVRMFAIEIQDDPFETRLNIIWRAGYEEQSARIERDAAFEAKVEAIRRAEAADGDEEEEEEEEGRPSSRKPKVNGRHTVGIEEARRDLRAYNSSHWVKRMRNAVAEQGRREEALTRRLYGAKHNSQRPDSLLPVDLLPASRSAPLARATLQDLHFTITRPSFDDEHLPDFMHDVGKGLPHDTKFSLLVPIHFSWKMDGVLVQLRDYPLPLLNIPAMPQNGDHEFSSWECEADLVIGEEMGGPESVRRVPTEVVPAHANKNGRGELYSIVVPRSAMPVKTYCVPTVKIRTPYATRIGWGNSVAPAIQDVAKVLDTLSKATPDPSERIGFWDKIRLQFHWRVKVLFVGDGSVHFHLKGARDPYALTGFGAGFAKSWHGNVRFLIGLDNVDREVIQIISDTYILGIPNLRDYVDNAATGMTSRDPNSLDANDAATQHSNTTGDPMGRSRAAGYEFTKVCAKFINGVRWGMGMVLERACLPDCAKGSCRGATAFHRQCRYFEEFRPHWDVHTKTADSIGPQGEIDDSFAGFRSDFIHFSLSLTSPLTLPLPSHNSSPVDACDYDGHKGYNSMHFSAHANTHFARWWKLFDSTMSLPIRQGKLFPSAQPPSKKFGKHCATIKYRFSLAPLFISHTYRQDTWSEWSKGETTVLGVKGKIGRFNVDLHQREQEETVVNPDTGVKKTLFRKAFYMAEVDCDGVDLRAITACFKEPEKAVVVPDDLDNGGDEEEIPSMQDYTIADEDLDWVDMDDFNDAVYTIPEQTPRLRVLPFIVCPRFTYYRQIDAAGKSAADEPEEEGEEPSAVGLPKAKTKFGSEPSHTCLMGCATDTVTVQIESAEARLAELERELRRPSDELKEDARKEIDLRIRAIRRIIERLIQVRDGLDRAAHEDGTEDTSAYDAKVPKPDPPYGEAPHTPAVDNETGPDAHLPHITSTLYQQWGEWENRYMVHNPTIQISNVTREVLLKYYYSSTDRRGFVYYLSASAIKYISDLAKEHEKKHRRNWSRRKSMRTGSSRRTAAFEETLETNRLLDELIDRGEGGFWAANESVDEGRHSFGDALDVDPDNAADHLPEHFDLNSGHLCMFIKPQISLHSDVDDKSTVILTAFRAQLKVFSVVDARIQDDPVNADVCHQTFASLDGLQAFYPHHSSDGVGVKTAFVPLETLVDLRVEPWGFDRVVPRTSAALRYDKFNQLRLSSKNFDSGGLDSHGPQTSHFHTGTDRVSVECDKFSVSANPDHFAAIYNVVTDLLLYSDPARKSRNSKLEAVVFTHDFSDLLGIANIIKDLQQRIRAQLILQQLYHVHLDELDDEGRIELFVSRSESSRLGQELSLVVDAITQAQNMNGASKMSGTTAGVQFEARASELVYHMLDRADTPFVKFSVNGVEFSWISKQDSSVSNRLVIKDLKALNSSPEHIFAEIISKNEGVADHELCKVDVFAALLWNALPPVGGISIVEQFEVHLHPIRLQLEHRVGRQILDYLFVQRRKQNDEEQEDKKAKKPLTSSSSPNLRPPSVVFPDNKSVESLSLRTNHRPRSMLGAEDRSLTPNRSMTNLPSSASIVSSEHRLRKVASTEVLAPAAQEEGLDADEMRLRASLNKTFILVDFTSTVLCLTYRSEKDDHSRLPDVYNITYKTPSIQYRSKTWSFLDLLNELKKDTIKSVWSQKGALLGQLLQTAHRRLPLTDARAAAKKSFKTSLRTRLNLKSPSSSRSNTMLEPPKRSPLARDPSSSEKSTPSNAPSPLPPPQHEASPDSSSSDLSDDEIIGDGPVGLPFDVQTTHLLDSEEQFVQEPEEMSIRSDIADASSGSRSAQESEREKELAEHHSAPPGSIKKLSAPPSSKHAASLPPPPERSSSIDHVGYPLHQPPRGSMSLANHSEESKARLLMGKSFE</sequence>
<feature type="compositionally biased region" description="Basic and acidic residues" evidence="2">
    <location>
        <begin position="3030"/>
        <end position="3043"/>
    </location>
</feature>
<reference evidence="7 8" key="1">
    <citation type="submission" date="2016-07" db="EMBL/GenBank/DDBJ databases">
        <title>Pervasive Adenine N6-methylation of Active Genes in Fungi.</title>
        <authorList>
            <consortium name="DOE Joint Genome Institute"/>
            <person name="Mondo S.J."/>
            <person name="Dannebaum R.O."/>
            <person name="Kuo R.C."/>
            <person name="Labutti K."/>
            <person name="Haridas S."/>
            <person name="Kuo A."/>
            <person name="Salamov A."/>
            <person name="Ahrendt S.R."/>
            <person name="Lipzen A."/>
            <person name="Sullivan W."/>
            <person name="Andreopoulos W.B."/>
            <person name="Clum A."/>
            <person name="Lindquist E."/>
            <person name="Daum C."/>
            <person name="Ramamoorthy G.K."/>
            <person name="Gryganskyi A."/>
            <person name="Culley D."/>
            <person name="Magnuson J.K."/>
            <person name="James T.Y."/>
            <person name="O'Malley M.A."/>
            <person name="Stajich J.E."/>
            <person name="Spatafora J.W."/>
            <person name="Visel A."/>
            <person name="Grigoriev I.V."/>
        </authorList>
    </citation>
    <scope>NUCLEOTIDE SEQUENCE [LARGE SCALE GENOMIC DNA]</scope>
    <source>
        <strain evidence="7 8">62-1032</strain>
    </source>
</reference>
<dbReference type="InterPro" id="IPR019449">
    <property type="entry name" value="FMP27_WPPW_RBG"/>
</dbReference>
<evidence type="ECO:0000259" key="4">
    <source>
        <dbReference type="SMART" id="SM01214"/>
    </source>
</evidence>
<feature type="region of interest" description="Disordered" evidence="2">
    <location>
        <begin position="1643"/>
        <end position="1668"/>
    </location>
</feature>
<evidence type="ECO:0000259" key="6">
    <source>
        <dbReference type="SMART" id="SM01216"/>
    </source>
</evidence>
<dbReference type="InterPro" id="IPR019415">
    <property type="entry name" value="FMP27_SW_RBG"/>
</dbReference>
<feature type="region of interest" description="Disordered" evidence="2">
    <location>
        <begin position="1274"/>
        <end position="1305"/>
    </location>
</feature>
<dbReference type="EMBL" id="MCGR01000035">
    <property type="protein sequence ID" value="ORY76250.1"/>
    <property type="molecule type" value="Genomic_DNA"/>
</dbReference>
<feature type="region of interest" description="Disordered" evidence="2">
    <location>
        <begin position="102"/>
        <end position="123"/>
    </location>
</feature>
<dbReference type="InParanoid" id="A0A1Y2EXF4"/>
<evidence type="ECO:0000313" key="7">
    <source>
        <dbReference type="EMBL" id="ORY76250.1"/>
    </source>
</evidence>
<feature type="compositionally biased region" description="Polar residues" evidence="2">
    <location>
        <begin position="2764"/>
        <end position="2774"/>
    </location>
</feature>
<feature type="region of interest" description="Disordered" evidence="2">
    <location>
        <begin position="321"/>
        <end position="351"/>
    </location>
</feature>
<keyword evidence="3" id="KW-0472">Membrane</keyword>
<keyword evidence="3" id="KW-0812">Transmembrane</keyword>
<dbReference type="InterPro" id="IPR019441">
    <property type="entry name" value="FMP27/BLTP2/Hobbit_GFWDK_RBG"/>
</dbReference>
<dbReference type="STRING" id="106004.A0A1Y2EXF4"/>
<name>A0A1Y2EXF4_9BASI</name>
<feature type="domain" description="FMP27 SW motif-containing RBG unit" evidence="5">
    <location>
        <begin position="1308"/>
        <end position="1412"/>
    </location>
</feature>
<feature type="transmembrane region" description="Helical" evidence="3">
    <location>
        <begin position="6"/>
        <end position="29"/>
    </location>
</feature>
<dbReference type="Proteomes" id="UP000193467">
    <property type="component" value="Unassembled WGS sequence"/>
</dbReference>
<feature type="compositionally biased region" description="Basic and acidic residues" evidence="2">
    <location>
        <begin position="2707"/>
        <end position="2716"/>
    </location>
</feature>
<feature type="compositionally biased region" description="Basic and acidic residues" evidence="2">
    <location>
        <begin position="321"/>
        <end position="348"/>
    </location>
</feature>
<dbReference type="FunCoup" id="A0A1Y2EXF4">
    <property type="interactions" value="183"/>
</dbReference>
<feature type="region of interest" description="Disordered" evidence="2">
    <location>
        <begin position="2008"/>
        <end position="2038"/>
    </location>
</feature>
<keyword evidence="8" id="KW-1185">Reference proteome</keyword>
<feature type="compositionally biased region" description="Basic and acidic residues" evidence="2">
    <location>
        <begin position="633"/>
        <end position="646"/>
    </location>
</feature>
<feature type="domain" description="FMP27 WPPW motif-containing RBG unit" evidence="6">
    <location>
        <begin position="1873"/>
        <end position="2385"/>
    </location>
</feature>
<feature type="region of interest" description="Disordered" evidence="2">
    <location>
        <begin position="2917"/>
        <end position="3109"/>
    </location>
</feature>
<feature type="domain" description="FMP27/BLTP2/Hobbit GFWDK motif-containing RBG unit" evidence="4">
    <location>
        <begin position="1430"/>
        <end position="1588"/>
    </location>
</feature>
<feature type="compositionally biased region" description="Acidic residues" evidence="2">
    <location>
        <begin position="3002"/>
        <end position="3012"/>
    </location>
</feature>
<dbReference type="SMART" id="SM01214">
    <property type="entry name" value="Fmp27_GFWDK"/>
    <property type="match status" value="1"/>
</dbReference>
<dbReference type="OrthoDB" id="1562405at2759"/>
<protein>
    <submittedName>
        <fullName evidence="7">Golgi-body localization protein domain-domain-containing protein</fullName>
    </submittedName>
</protein>
<dbReference type="PANTHER" id="PTHR15678:SF6">
    <property type="entry name" value="BRIDGE-LIKE LIPID TRANSFER PROTEIN FAMILY MEMBER 2"/>
    <property type="match status" value="1"/>
</dbReference>
<dbReference type="PANTHER" id="PTHR15678">
    <property type="entry name" value="ANTIGEN MLAA-22-RELATED"/>
    <property type="match status" value="1"/>
</dbReference>
<evidence type="ECO:0000256" key="1">
    <source>
        <dbReference type="SAM" id="Coils"/>
    </source>
</evidence>
<evidence type="ECO:0000256" key="2">
    <source>
        <dbReference type="SAM" id="MobiDB-lite"/>
    </source>
</evidence>
<feature type="region of interest" description="Disordered" evidence="2">
    <location>
        <begin position="2108"/>
        <end position="2137"/>
    </location>
</feature>
<feature type="compositionally biased region" description="Polar residues" evidence="2">
    <location>
        <begin position="1643"/>
        <end position="1664"/>
    </location>
</feature>
<feature type="compositionally biased region" description="Acidic residues" evidence="2">
    <location>
        <begin position="1277"/>
        <end position="1288"/>
    </location>
</feature>
<keyword evidence="3" id="KW-1133">Transmembrane helix</keyword>
<dbReference type="InterPro" id="IPR045167">
    <property type="entry name" value="Hobbit"/>
</dbReference>
<organism evidence="7 8">
    <name type="scientific">Leucosporidium creatinivorum</name>
    <dbReference type="NCBI Taxonomy" id="106004"/>
    <lineage>
        <taxon>Eukaryota</taxon>
        <taxon>Fungi</taxon>
        <taxon>Dikarya</taxon>
        <taxon>Basidiomycota</taxon>
        <taxon>Pucciniomycotina</taxon>
        <taxon>Microbotryomycetes</taxon>
        <taxon>Leucosporidiales</taxon>
        <taxon>Leucosporidium</taxon>
    </lineage>
</organism>
<evidence type="ECO:0000256" key="3">
    <source>
        <dbReference type="SAM" id="Phobius"/>
    </source>
</evidence>
<dbReference type="SMART" id="SM01216">
    <property type="entry name" value="Fmp27_WPPW"/>
    <property type="match status" value="1"/>
</dbReference>
<gene>
    <name evidence="7" type="ORF">BCR35DRAFT_353411</name>
</gene>
<proteinExistence type="predicted"/>
<evidence type="ECO:0000313" key="8">
    <source>
        <dbReference type="Proteomes" id="UP000193467"/>
    </source>
</evidence>
<comment type="caution">
    <text evidence="7">The sequence shown here is derived from an EMBL/GenBank/DDBJ whole genome shotgun (WGS) entry which is preliminary data.</text>
</comment>
<evidence type="ECO:0000259" key="5">
    <source>
        <dbReference type="SMART" id="SM01215"/>
    </source>
</evidence>
<feature type="region of interest" description="Disordered" evidence="2">
    <location>
        <begin position="2707"/>
        <end position="2774"/>
    </location>
</feature>
<keyword evidence="1" id="KW-0175">Coiled coil</keyword>
<feature type="compositionally biased region" description="Basic and acidic residues" evidence="2">
    <location>
        <begin position="607"/>
        <end position="620"/>
    </location>
</feature>
<feature type="coiled-coil region" evidence="1">
    <location>
        <begin position="2047"/>
        <end position="2074"/>
    </location>
</feature>
<feature type="compositionally biased region" description="Polar residues" evidence="2">
    <location>
        <begin position="2917"/>
        <end position="2933"/>
    </location>
</feature>
<dbReference type="Pfam" id="PF10344">
    <property type="entry name" value="Hobbit"/>
    <property type="match status" value="1"/>
</dbReference>
<accession>A0A1Y2EXF4</accession>
<dbReference type="SMART" id="SM01215">
    <property type="entry name" value="Fmp27_SW"/>
    <property type="match status" value="1"/>
</dbReference>
<feature type="region of interest" description="Disordered" evidence="2">
    <location>
        <begin position="607"/>
        <end position="677"/>
    </location>
</feature>